<dbReference type="EMBL" id="BAAAQY010000013">
    <property type="protein sequence ID" value="GAA2247572.1"/>
    <property type="molecule type" value="Genomic_DNA"/>
</dbReference>
<evidence type="ECO:0000313" key="2">
    <source>
        <dbReference type="Proteomes" id="UP001500929"/>
    </source>
</evidence>
<keyword evidence="2" id="KW-1185">Reference proteome</keyword>
<accession>A0ABN3E3M6</accession>
<reference evidence="1 2" key="1">
    <citation type="journal article" date="2019" name="Int. J. Syst. Evol. Microbiol.">
        <title>The Global Catalogue of Microorganisms (GCM) 10K type strain sequencing project: providing services to taxonomists for standard genome sequencing and annotation.</title>
        <authorList>
            <consortium name="The Broad Institute Genomics Platform"/>
            <consortium name="The Broad Institute Genome Sequencing Center for Infectious Disease"/>
            <person name="Wu L."/>
            <person name="Ma J."/>
        </authorList>
    </citation>
    <scope>NUCLEOTIDE SEQUENCE [LARGE SCALE GENOMIC DNA]</scope>
    <source>
        <strain evidence="1 2">JCM 16117</strain>
    </source>
</reference>
<dbReference type="Gene3D" id="2.40.370.10">
    <property type="entry name" value="AttH-like domain"/>
    <property type="match status" value="1"/>
</dbReference>
<sequence>MPAACPTSDTDPGIPAEAFGAIAEYSTAALPQGEDCTGFRAFLSTGLPQYDSQSYEFFGRLVDDAGDVNSVALMSQGNTLIPGLELPLLTMEEAGLIFNRLEQGDGPIIGGIDGLADLGVPVSIDYQPWSIDVQHEVTGQPTQNITMRVVSGSIGAVGAVYELEVSVPTTASGASDAVPTTLFVRAKDTTGMIQWGYGPNGFFPLWMFDGSPLETPDGSIATTDQRGPITDAFGGDIGAYLAATGDPMTGQGSQYYSMPLVQVEEWSMQRGTETLAHGSDGLLFFDNLTETYNDSAVYLLKNGYSWTEFSVMLPDTLQGMLIAVTEQPEVGRLYYAMRGGAGSTQSANGTLAPTDNWPQGAITVTPDKSKSWTSPTSCYVYDLQYHVQLEASATRPAADLVFTATAQNQELDVLHRSAYEGLFDYSGTIDGEAVSGYAWGEIQGVAPKGDVKPPSC</sequence>
<name>A0ABN3E3M6_9MICO</name>
<proteinExistence type="predicted"/>
<dbReference type="Proteomes" id="UP001500929">
    <property type="component" value="Unassembled WGS sequence"/>
</dbReference>
<protein>
    <submittedName>
        <fullName evidence="1">Uncharacterized protein</fullName>
    </submittedName>
</protein>
<gene>
    <name evidence="1" type="ORF">GCM10009851_36270</name>
</gene>
<dbReference type="InterPro" id="IPR023374">
    <property type="entry name" value="AttH-like_dom_sf"/>
</dbReference>
<dbReference type="SUPFAM" id="SSF159245">
    <property type="entry name" value="AttH-like"/>
    <property type="match status" value="1"/>
</dbReference>
<organism evidence="1 2">
    <name type="scientific">Herbiconiux moechotypicola</name>
    <dbReference type="NCBI Taxonomy" id="637393"/>
    <lineage>
        <taxon>Bacteria</taxon>
        <taxon>Bacillati</taxon>
        <taxon>Actinomycetota</taxon>
        <taxon>Actinomycetes</taxon>
        <taxon>Micrococcales</taxon>
        <taxon>Microbacteriaceae</taxon>
        <taxon>Herbiconiux</taxon>
    </lineage>
</organism>
<comment type="caution">
    <text evidence="1">The sequence shown here is derived from an EMBL/GenBank/DDBJ whole genome shotgun (WGS) entry which is preliminary data.</text>
</comment>
<evidence type="ECO:0000313" key="1">
    <source>
        <dbReference type="EMBL" id="GAA2247572.1"/>
    </source>
</evidence>